<evidence type="ECO:0000313" key="1">
    <source>
        <dbReference type="EMBL" id="AAR29695.1"/>
    </source>
</evidence>
<dbReference type="Proteomes" id="UP000001708">
    <property type="component" value="Segment"/>
</dbReference>
<dbReference type="RefSeq" id="NP_958247.1">
    <property type="nucleotide sequence ID" value="NC_005345.2"/>
</dbReference>
<dbReference type="GeneID" id="2732812"/>
<proteinExistence type="predicted"/>
<reference evidence="1 2" key="3">
    <citation type="journal article" date="1998" name="Microbiology">
        <title>Site-specific integration of bacteriophage VWB genome into Streptomyces venezuelae and construction of a VWB-based integrative vector.</title>
        <authorList>
            <person name="Van Mellaert L."/>
            <person name="Mei L."/>
            <person name="Lammertyn E."/>
            <person name="Schacht S."/>
            <person name="Anne J."/>
        </authorList>
    </citation>
    <scope>NUCLEOTIDE SEQUENCE [LARGE SCALE GENOMIC DNA]</scope>
</reference>
<dbReference type="KEGG" id="vg:2732812"/>
<sequence>MSAIDKARKQARELLDLVTGTPTPEWRVCFSEDGTEEPTGIAPVCLDEGHDPDDGSVYDCCPSPVVECDSDPLAAYLVELLNADRGQA</sequence>
<reference evidence="1 2" key="1">
    <citation type="journal article" date="1990" name="J. Gen. Microbiol.">
        <title>Further biological and molecular characterization of actinophage VWB.</title>
        <authorList>
            <person name="Anne J."/>
            <person name="Van Mellaert L."/>
            <person name="Decock B."/>
            <person name="Van Damme J."/>
            <person name="Van Aerschot A."/>
            <person name="Herdewijn P."/>
            <person name="Eyssen H."/>
        </authorList>
    </citation>
    <scope>NUCLEOTIDE SEQUENCE [LARGE SCALE GENOMIC DNA]</scope>
</reference>
<name>Q6VY84_9CAUD</name>
<reference evidence="1 2" key="2">
    <citation type="journal article" date="1995" name="Arch. Virol.">
        <title>Analysis of the open reading frames of the main capsid proteins of actinophage VWB.</title>
        <authorList>
            <person name="Anne J."/>
            <person name="Fiten P."/>
            <person name="Van Mellaert L."/>
            <person name="Joris B."/>
            <person name="Opdenakker G."/>
            <person name="Eyssen H."/>
        </authorList>
    </citation>
    <scope>NUCLEOTIDE SEQUENCE [LARGE SCALE GENOMIC DNA]</scope>
</reference>
<protein>
    <submittedName>
        <fullName evidence="1">Uncharacterized protein</fullName>
    </submittedName>
</protein>
<dbReference type="OrthoDB" id="37728at10239"/>
<evidence type="ECO:0000313" key="2">
    <source>
        <dbReference type="Proteomes" id="UP000001708"/>
    </source>
</evidence>
<keyword evidence="2" id="KW-1185">Reference proteome</keyword>
<organism evidence="1 2">
    <name type="scientific">Streptomyces phage VWB</name>
    <dbReference type="NCBI Taxonomy" id="10702"/>
    <lineage>
        <taxon>Viruses</taxon>
        <taxon>Duplodnaviria</taxon>
        <taxon>Heunggongvirae</taxon>
        <taxon>Uroviricota</taxon>
        <taxon>Caudoviricetes</taxon>
        <taxon>Veewebvirus</taxon>
        <taxon>Veewebvirus vwb</taxon>
    </lineage>
</organism>
<accession>Q6VY84</accession>
<reference evidence="1 2" key="4">
    <citation type="journal article" date="2005" name="Virology">
        <title>Complete genomic nucleotide sequence and analysis of the temperate bacteriophage VWB.</title>
        <authorList>
            <person name="Van Dessel W."/>
            <person name="Van Mellaert L."/>
            <person name="Liesegang H."/>
            <person name="Raasch C."/>
            <person name="De Keersmaeker S."/>
            <person name="Geukens N."/>
            <person name="Lammertyn E."/>
            <person name="Streit W."/>
            <person name="Anne J."/>
        </authorList>
    </citation>
    <scope>NUCLEOTIDE SEQUENCE [LARGE SCALE GENOMIC DNA]</scope>
</reference>
<dbReference type="EMBL" id="AY320035">
    <property type="protein sequence ID" value="AAR29695.1"/>
    <property type="molecule type" value="Genomic_DNA"/>
</dbReference>